<evidence type="ECO:0000256" key="6">
    <source>
        <dbReference type="ARBA" id="ARBA00023136"/>
    </source>
</evidence>
<feature type="domain" description="ABC transmembrane type-1" evidence="8">
    <location>
        <begin position="70"/>
        <end position="285"/>
    </location>
</feature>
<feature type="transmembrane region" description="Helical" evidence="7">
    <location>
        <begin position="215"/>
        <end position="237"/>
    </location>
</feature>
<feature type="transmembrane region" description="Helical" evidence="7">
    <location>
        <begin position="406"/>
        <end position="426"/>
    </location>
</feature>
<dbReference type="CDD" id="cd06261">
    <property type="entry name" value="TM_PBP2"/>
    <property type="match status" value="2"/>
</dbReference>
<feature type="transmembrane region" description="Helical" evidence="7">
    <location>
        <begin position="268"/>
        <end position="286"/>
    </location>
</feature>
<organism evidence="9 10">
    <name type="scientific">Planotetraspora silvatica</name>
    <dbReference type="NCBI Taxonomy" id="234614"/>
    <lineage>
        <taxon>Bacteria</taxon>
        <taxon>Bacillati</taxon>
        <taxon>Actinomycetota</taxon>
        <taxon>Actinomycetes</taxon>
        <taxon>Streptosporangiales</taxon>
        <taxon>Streptosporangiaceae</taxon>
        <taxon>Planotetraspora</taxon>
    </lineage>
</organism>
<feature type="transmembrane region" description="Helical" evidence="7">
    <location>
        <begin position="341"/>
        <end position="366"/>
    </location>
</feature>
<evidence type="ECO:0000256" key="4">
    <source>
        <dbReference type="ARBA" id="ARBA00022692"/>
    </source>
</evidence>
<sequence length="609" mass="67197">MALSMRRHTWRPLAWISPSVLLIVAVITLPAVRMAWTSLQSTDETGVGHGFAGLANYRRLFAEPALANVLSNTVVWVLLVVGGSIVIALGLAQLLNQRFFGRRLVRWALIVPWAASLVMTSTVWRYMLEGGNGIVNRFLMDLGVISAPVGWYQDPRYAFWSVVAVGIVVTVPFTTYVLLSGLQAIEPQVYEAGKMDGAGPWKAYRHITLPLLRPALVIATILVTIYVFNSFPVIWVITGSNPGNFSDTTVTWAYKIAFRQQLDTGEGAALSVFNVLLLIVVVLLYLRAVNADRDQQTRLGRTWAAVSEWFADRWGRGPQVRPVSPAPARTRRKIWPSLRPVVLPLAGLVVAVFFLAPYAVMFLASFKDGADLYAVPATYLPQHWVWSNWTNVWHVLPLTSLLRNSLIIAVASTVLVLVVAVPAAYYTARNRFTGRAAFLNLVLITQVLAPVALVVGLYQEVVYVHGVNQYWAIIVVNAAFNLAFVTWIMNGQFAGVDLAIEEAAMLEGLGPMRRMLRIMLPVVRPGLVTALVFTFIQVWNEFVISLTVFNDPTHGRVTLPVGIQQLVGLNQTNYQYLFVASLIATVPVVALFVAIERHLVGGLTAGSVK</sequence>
<feature type="transmembrane region" description="Helical" evidence="7">
    <location>
        <begin position="74"/>
        <end position="95"/>
    </location>
</feature>
<evidence type="ECO:0000256" key="5">
    <source>
        <dbReference type="ARBA" id="ARBA00022989"/>
    </source>
</evidence>
<keyword evidence="3" id="KW-1003">Cell membrane</keyword>
<evidence type="ECO:0000256" key="3">
    <source>
        <dbReference type="ARBA" id="ARBA00022475"/>
    </source>
</evidence>
<gene>
    <name evidence="9" type="ORF">Psi02_76520</name>
</gene>
<evidence type="ECO:0000259" key="8">
    <source>
        <dbReference type="PROSITE" id="PS50928"/>
    </source>
</evidence>
<feature type="transmembrane region" description="Helical" evidence="7">
    <location>
        <begin position="107"/>
        <end position="127"/>
    </location>
</feature>
<feature type="transmembrane region" description="Helical" evidence="7">
    <location>
        <begin position="438"/>
        <end position="458"/>
    </location>
</feature>
<keyword evidence="5 7" id="KW-1133">Transmembrane helix</keyword>
<dbReference type="SUPFAM" id="SSF161098">
    <property type="entry name" value="MetI-like"/>
    <property type="match status" value="2"/>
</dbReference>
<keyword evidence="4 7" id="KW-0812">Transmembrane</keyword>
<dbReference type="Gene3D" id="1.10.3720.10">
    <property type="entry name" value="MetI-like"/>
    <property type="match status" value="2"/>
</dbReference>
<dbReference type="GO" id="GO:0055085">
    <property type="term" value="P:transmembrane transport"/>
    <property type="evidence" value="ECO:0007669"/>
    <property type="project" value="InterPro"/>
</dbReference>
<dbReference type="InterPro" id="IPR035906">
    <property type="entry name" value="MetI-like_sf"/>
</dbReference>
<proteinExistence type="inferred from homology"/>
<feature type="transmembrane region" description="Helical" evidence="7">
    <location>
        <begin position="157"/>
        <end position="179"/>
    </location>
</feature>
<evidence type="ECO:0000313" key="9">
    <source>
        <dbReference type="EMBL" id="GII51228.1"/>
    </source>
</evidence>
<dbReference type="GO" id="GO:0005886">
    <property type="term" value="C:plasma membrane"/>
    <property type="evidence" value="ECO:0007669"/>
    <property type="project" value="UniProtKB-SubCell"/>
</dbReference>
<evidence type="ECO:0000256" key="1">
    <source>
        <dbReference type="ARBA" id="ARBA00004651"/>
    </source>
</evidence>
<dbReference type="PANTHER" id="PTHR43005">
    <property type="entry name" value="BLR7065 PROTEIN"/>
    <property type="match status" value="1"/>
</dbReference>
<protein>
    <recommendedName>
        <fullName evidence="8">ABC transmembrane type-1 domain-containing protein</fullName>
    </recommendedName>
</protein>
<name>A0A8J3XW29_9ACTN</name>
<accession>A0A8J3XW29</accession>
<feature type="transmembrane region" description="Helical" evidence="7">
    <location>
        <begin position="12"/>
        <end position="32"/>
    </location>
</feature>
<evidence type="ECO:0000256" key="7">
    <source>
        <dbReference type="RuleBase" id="RU363032"/>
    </source>
</evidence>
<dbReference type="PANTHER" id="PTHR43005:SF1">
    <property type="entry name" value="SPERMIDINE_PUTRESCINE TRANSPORT SYSTEM PERMEASE PROTEIN"/>
    <property type="match status" value="1"/>
</dbReference>
<dbReference type="InterPro" id="IPR000515">
    <property type="entry name" value="MetI-like"/>
</dbReference>
<comment type="similarity">
    <text evidence="7">Belongs to the binding-protein-dependent transport system permease family.</text>
</comment>
<evidence type="ECO:0000256" key="2">
    <source>
        <dbReference type="ARBA" id="ARBA00022448"/>
    </source>
</evidence>
<feature type="transmembrane region" description="Helical" evidence="7">
    <location>
        <begin position="470"/>
        <end position="489"/>
    </location>
</feature>
<feature type="transmembrane region" description="Helical" evidence="7">
    <location>
        <begin position="574"/>
        <end position="595"/>
    </location>
</feature>
<keyword evidence="2 7" id="KW-0813">Transport</keyword>
<dbReference type="Pfam" id="PF00528">
    <property type="entry name" value="BPD_transp_1"/>
    <property type="match status" value="2"/>
</dbReference>
<keyword evidence="6 7" id="KW-0472">Membrane</keyword>
<dbReference type="PROSITE" id="PS50928">
    <property type="entry name" value="ABC_TM1"/>
    <property type="match status" value="2"/>
</dbReference>
<feature type="domain" description="ABC transmembrane type-1" evidence="8">
    <location>
        <begin position="402"/>
        <end position="595"/>
    </location>
</feature>
<dbReference type="AlphaFoldDB" id="A0A8J3XW29"/>
<comment type="subcellular location">
    <subcellularLocation>
        <location evidence="1 7">Cell membrane</location>
        <topology evidence="1 7">Multi-pass membrane protein</topology>
    </subcellularLocation>
</comment>
<evidence type="ECO:0000313" key="10">
    <source>
        <dbReference type="Proteomes" id="UP000644610"/>
    </source>
</evidence>
<feature type="transmembrane region" description="Helical" evidence="7">
    <location>
        <begin position="522"/>
        <end position="539"/>
    </location>
</feature>
<keyword evidence="10" id="KW-1185">Reference proteome</keyword>
<reference evidence="9" key="1">
    <citation type="submission" date="2021-01" db="EMBL/GenBank/DDBJ databases">
        <title>Whole genome shotgun sequence of Planotetraspora silvatica NBRC 100141.</title>
        <authorList>
            <person name="Komaki H."/>
            <person name="Tamura T."/>
        </authorList>
    </citation>
    <scope>NUCLEOTIDE SEQUENCE</scope>
    <source>
        <strain evidence="9">NBRC 100141</strain>
    </source>
</reference>
<dbReference type="Proteomes" id="UP000644610">
    <property type="component" value="Unassembled WGS sequence"/>
</dbReference>
<dbReference type="EMBL" id="BOOQ01000064">
    <property type="protein sequence ID" value="GII51228.1"/>
    <property type="molecule type" value="Genomic_DNA"/>
</dbReference>
<comment type="caution">
    <text evidence="9">The sequence shown here is derived from an EMBL/GenBank/DDBJ whole genome shotgun (WGS) entry which is preliminary data.</text>
</comment>